<dbReference type="PANTHER" id="PTHR15016:SF6">
    <property type="entry name" value="BREAST CARCINOMA-AMPLIFIED SEQUENCE 1"/>
    <property type="match status" value="1"/>
</dbReference>
<evidence type="ECO:0000256" key="1">
    <source>
        <dbReference type="SAM" id="MobiDB-lite"/>
    </source>
</evidence>
<gene>
    <name evidence="2" type="primary">Bcas1</name>
    <name evidence="2" type="ORF">ERPZAN_R13749</name>
</gene>
<proteinExistence type="predicted"/>
<feature type="compositionally biased region" description="Low complexity" evidence="1">
    <location>
        <begin position="51"/>
        <end position="62"/>
    </location>
</feature>
<feature type="region of interest" description="Disordered" evidence="1">
    <location>
        <begin position="80"/>
        <end position="550"/>
    </location>
</feature>
<name>A0A7L2XT18_9PASS</name>
<feature type="compositionally biased region" description="Basic and acidic residues" evidence="1">
    <location>
        <begin position="363"/>
        <end position="372"/>
    </location>
</feature>
<feature type="non-terminal residue" evidence="2">
    <location>
        <position position="550"/>
    </location>
</feature>
<feature type="compositionally biased region" description="Basic and acidic residues" evidence="1">
    <location>
        <begin position="396"/>
        <end position="431"/>
    </location>
</feature>
<dbReference type="OrthoDB" id="8962384at2759"/>
<dbReference type="Proteomes" id="UP000545329">
    <property type="component" value="Unassembled WGS sequence"/>
</dbReference>
<feature type="compositionally biased region" description="Low complexity" evidence="1">
    <location>
        <begin position="80"/>
        <end position="91"/>
    </location>
</feature>
<protein>
    <submittedName>
        <fullName evidence="2">BCAS1 protein</fullName>
    </submittedName>
</protein>
<feature type="compositionally biased region" description="Basic and acidic residues" evidence="1">
    <location>
        <begin position="154"/>
        <end position="171"/>
    </location>
</feature>
<reference evidence="2 3" key="1">
    <citation type="submission" date="2019-09" db="EMBL/GenBank/DDBJ databases">
        <title>Bird 10,000 Genomes (B10K) Project - Family phase.</title>
        <authorList>
            <person name="Zhang G."/>
        </authorList>
    </citation>
    <scope>NUCLEOTIDE SEQUENCE [LARGE SCALE GENOMIC DNA]</scope>
    <source>
        <strain evidence="2">B10K-DU-002-58</strain>
        <tissue evidence="2">Muscle</tissue>
    </source>
</reference>
<feature type="compositionally biased region" description="Basic and acidic residues" evidence="1">
    <location>
        <begin position="462"/>
        <end position="491"/>
    </location>
</feature>
<evidence type="ECO:0000313" key="2">
    <source>
        <dbReference type="EMBL" id="NXS85773.1"/>
    </source>
</evidence>
<feature type="region of interest" description="Disordered" evidence="1">
    <location>
        <begin position="26"/>
        <end position="62"/>
    </location>
</feature>
<feature type="compositionally biased region" description="Polar residues" evidence="1">
    <location>
        <begin position="312"/>
        <end position="321"/>
    </location>
</feature>
<dbReference type="AlphaFoldDB" id="A0A7L2XT18"/>
<dbReference type="InterPro" id="IPR026115">
    <property type="entry name" value="NABC1"/>
</dbReference>
<comment type="caution">
    <text evidence="2">The sequence shown here is derived from an EMBL/GenBank/DDBJ whole genome shotgun (WGS) entry which is preliminary data.</text>
</comment>
<keyword evidence="3" id="KW-1185">Reference proteome</keyword>
<feature type="non-terminal residue" evidence="2">
    <location>
        <position position="1"/>
    </location>
</feature>
<feature type="compositionally biased region" description="Basic and acidic residues" evidence="1">
    <location>
        <begin position="504"/>
        <end position="517"/>
    </location>
</feature>
<feature type="compositionally biased region" description="Polar residues" evidence="1">
    <location>
        <begin position="94"/>
        <end position="106"/>
    </location>
</feature>
<feature type="compositionally biased region" description="Low complexity" evidence="1">
    <location>
        <begin position="272"/>
        <end position="283"/>
    </location>
</feature>
<evidence type="ECO:0000313" key="3">
    <source>
        <dbReference type="Proteomes" id="UP000545329"/>
    </source>
</evidence>
<accession>A0A7L2XT18</accession>
<dbReference type="PANTHER" id="PTHR15016">
    <property type="entry name" value="BREAST CARCINOMA-AMPLIFIED SEQUENCE 1"/>
    <property type="match status" value="1"/>
</dbReference>
<dbReference type="EMBL" id="VZTN01024318">
    <property type="protein sequence ID" value="NXS85773.1"/>
    <property type="molecule type" value="Genomic_DNA"/>
</dbReference>
<organism evidence="2 3">
    <name type="scientific">Erpornis zantholeuca</name>
    <dbReference type="NCBI Taxonomy" id="1112836"/>
    <lineage>
        <taxon>Eukaryota</taxon>
        <taxon>Metazoa</taxon>
        <taxon>Chordata</taxon>
        <taxon>Craniata</taxon>
        <taxon>Vertebrata</taxon>
        <taxon>Euteleostomi</taxon>
        <taxon>Archelosauria</taxon>
        <taxon>Archosauria</taxon>
        <taxon>Dinosauria</taxon>
        <taxon>Saurischia</taxon>
        <taxon>Theropoda</taxon>
        <taxon>Coelurosauria</taxon>
        <taxon>Aves</taxon>
        <taxon>Neognathae</taxon>
        <taxon>Neoaves</taxon>
        <taxon>Telluraves</taxon>
        <taxon>Australaves</taxon>
        <taxon>Passeriformes</taxon>
        <taxon>Sylvioidea</taxon>
        <taxon>Timaliidae</taxon>
        <taxon>Erpornis</taxon>
    </lineage>
</organism>
<dbReference type="GO" id="GO:0042552">
    <property type="term" value="P:myelination"/>
    <property type="evidence" value="ECO:0007669"/>
    <property type="project" value="TreeGrafter"/>
</dbReference>
<sequence length="550" mass="57511">PSTAQNQLVAATLRVPRGRGIIPVYPSVPADAKAGARRDNAVSPAEQSGQSRGSAARRALPAARPRSLLAFPWAVPGRAEEPAAAAAPGAESLDASQLNKAPSEGTQEPGAAVPREGSHQSLGQAPLQDVELAGTPEGWDEAAPKPKQVTLFDRIFKLEKGKDRTRGDPQEGRQGLDVPNGSIAAGEPNGVLLGKANECSQQELGQERAGEQGLAAAAPGRAQGEQDSPQAAAGQGSVMSFLKTLVSPSKAEAKSDSEDKGSKAEKGHGGQPAPKAAAESPSKGAKKKKAESPKLGHGTFSKLFRHKAAKETPQTTNTKSPEQPPVSCVKPDRSIPPSQEPLAKQNPKVPEAVAPPQGVSSEAPREGTKDKGSATPLPLSKLFWKKNSSEEAEAVGNEKAEVAPEVVAPDRDESKSAETTEVKPRGAESKTPKANLRKFFKLTLNATERPLAPSESDPGGQRSKEGSKDKKSTLELGKQKGREQAEPREQLAADSDSVQNGGDTAKEPSYKKTEKRQSLGGFFKGLGSKRTSDAEVQTDPVSILPAGKSK</sequence>
<feature type="compositionally biased region" description="Basic and acidic residues" evidence="1">
    <location>
        <begin position="251"/>
        <end position="268"/>
    </location>
</feature>